<keyword evidence="2" id="KW-1185">Reference proteome</keyword>
<dbReference type="STRING" id="1160509.A0A3N4HMM6"/>
<protein>
    <submittedName>
        <fullName evidence="1">Uncharacterized protein</fullName>
    </submittedName>
</protein>
<name>A0A3N4HMM6_ASCIM</name>
<reference evidence="1 2" key="1">
    <citation type="journal article" date="2018" name="Nat. Ecol. Evol.">
        <title>Pezizomycetes genomes reveal the molecular basis of ectomycorrhizal truffle lifestyle.</title>
        <authorList>
            <person name="Murat C."/>
            <person name="Payen T."/>
            <person name="Noel B."/>
            <person name="Kuo A."/>
            <person name="Morin E."/>
            <person name="Chen J."/>
            <person name="Kohler A."/>
            <person name="Krizsan K."/>
            <person name="Balestrini R."/>
            <person name="Da Silva C."/>
            <person name="Montanini B."/>
            <person name="Hainaut M."/>
            <person name="Levati E."/>
            <person name="Barry K.W."/>
            <person name="Belfiori B."/>
            <person name="Cichocki N."/>
            <person name="Clum A."/>
            <person name="Dockter R.B."/>
            <person name="Fauchery L."/>
            <person name="Guy J."/>
            <person name="Iotti M."/>
            <person name="Le Tacon F."/>
            <person name="Lindquist E.A."/>
            <person name="Lipzen A."/>
            <person name="Malagnac F."/>
            <person name="Mello A."/>
            <person name="Molinier V."/>
            <person name="Miyauchi S."/>
            <person name="Poulain J."/>
            <person name="Riccioni C."/>
            <person name="Rubini A."/>
            <person name="Sitrit Y."/>
            <person name="Splivallo R."/>
            <person name="Traeger S."/>
            <person name="Wang M."/>
            <person name="Zifcakova L."/>
            <person name="Wipf D."/>
            <person name="Zambonelli A."/>
            <person name="Paolocci F."/>
            <person name="Nowrousian M."/>
            <person name="Ottonello S."/>
            <person name="Baldrian P."/>
            <person name="Spatafora J.W."/>
            <person name="Henrissat B."/>
            <person name="Nagy L.G."/>
            <person name="Aury J.M."/>
            <person name="Wincker P."/>
            <person name="Grigoriev I.V."/>
            <person name="Bonfante P."/>
            <person name="Martin F.M."/>
        </authorList>
    </citation>
    <scope>NUCLEOTIDE SEQUENCE [LARGE SCALE GENOMIC DNA]</scope>
    <source>
        <strain evidence="1 2">RN42</strain>
    </source>
</reference>
<dbReference type="AlphaFoldDB" id="A0A3N4HMM6"/>
<dbReference type="Proteomes" id="UP000275078">
    <property type="component" value="Unassembled WGS sequence"/>
</dbReference>
<evidence type="ECO:0000313" key="2">
    <source>
        <dbReference type="Proteomes" id="UP000275078"/>
    </source>
</evidence>
<accession>A0A3N4HMM6</accession>
<feature type="non-terminal residue" evidence="1">
    <location>
        <position position="1"/>
    </location>
</feature>
<proteinExistence type="predicted"/>
<organism evidence="1 2">
    <name type="scientific">Ascobolus immersus RN42</name>
    <dbReference type="NCBI Taxonomy" id="1160509"/>
    <lineage>
        <taxon>Eukaryota</taxon>
        <taxon>Fungi</taxon>
        <taxon>Dikarya</taxon>
        <taxon>Ascomycota</taxon>
        <taxon>Pezizomycotina</taxon>
        <taxon>Pezizomycetes</taxon>
        <taxon>Pezizales</taxon>
        <taxon>Ascobolaceae</taxon>
        <taxon>Ascobolus</taxon>
    </lineage>
</organism>
<sequence length="110" mass="12898">KCGCPFRLTLRYHKKDGLWHLNHTNPTHEGHEASPIFTHPQYRRLTIQQFNYVDELSKAGAKALHIVAALRERWPECCVIRRDIYNAQALLRERDLKGRTPIQALLDELK</sequence>
<feature type="non-terminal residue" evidence="1">
    <location>
        <position position="110"/>
    </location>
</feature>
<dbReference type="OrthoDB" id="3746471at2759"/>
<gene>
    <name evidence="1" type="ORF">BJ508DRAFT_197226</name>
</gene>
<evidence type="ECO:0000313" key="1">
    <source>
        <dbReference type="EMBL" id="RPA74999.1"/>
    </source>
</evidence>
<dbReference type="EMBL" id="ML119774">
    <property type="protein sequence ID" value="RPA74999.1"/>
    <property type="molecule type" value="Genomic_DNA"/>
</dbReference>